<keyword evidence="5 7" id="KW-0067">ATP-binding</keyword>
<dbReference type="EMBL" id="JAMFMB010000052">
    <property type="protein sequence ID" value="MCL6286086.1"/>
    <property type="molecule type" value="Genomic_DNA"/>
</dbReference>
<keyword evidence="3" id="KW-0813">Transport</keyword>
<dbReference type="CDD" id="cd03257">
    <property type="entry name" value="ABC_NikE_OppD_transporters"/>
    <property type="match status" value="1"/>
</dbReference>
<evidence type="ECO:0000256" key="1">
    <source>
        <dbReference type="ARBA" id="ARBA00004417"/>
    </source>
</evidence>
<dbReference type="Pfam" id="PF08352">
    <property type="entry name" value="oligo_HPY"/>
    <property type="match status" value="1"/>
</dbReference>
<dbReference type="Gene3D" id="3.40.50.300">
    <property type="entry name" value="P-loop containing nucleotide triphosphate hydrolases"/>
    <property type="match status" value="1"/>
</dbReference>
<dbReference type="InterPro" id="IPR017871">
    <property type="entry name" value="ABC_transporter-like_CS"/>
</dbReference>
<evidence type="ECO:0000256" key="4">
    <source>
        <dbReference type="ARBA" id="ARBA00022741"/>
    </source>
</evidence>
<dbReference type="RefSeq" id="WP_249713499.1">
    <property type="nucleotide sequence ID" value="NZ_JAMFMB010000052.1"/>
</dbReference>
<comment type="subcellular location">
    <subcellularLocation>
        <location evidence="1">Cell inner membrane</location>
        <topology evidence="1">Peripheral membrane protein</topology>
    </subcellularLocation>
</comment>
<keyword evidence="4" id="KW-0547">Nucleotide-binding</keyword>
<dbReference type="PANTHER" id="PTHR43776">
    <property type="entry name" value="TRANSPORT ATP-BINDING PROTEIN"/>
    <property type="match status" value="1"/>
</dbReference>
<dbReference type="PROSITE" id="PS00211">
    <property type="entry name" value="ABC_TRANSPORTER_1"/>
    <property type="match status" value="1"/>
</dbReference>
<evidence type="ECO:0000256" key="5">
    <source>
        <dbReference type="ARBA" id="ARBA00022840"/>
    </source>
</evidence>
<accession>A0ABT0Q877</accession>
<proteinExistence type="inferred from homology"/>
<evidence type="ECO:0000313" key="8">
    <source>
        <dbReference type="Proteomes" id="UP001203880"/>
    </source>
</evidence>
<organism evidence="7 8">
    <name type="scientific">Ruegeria spongiae</name>
    <dbReference type="NCBI Taxonomy" id="2942209"/>
    <lineage>
        <taxon>Bacteria</taxon>
        <taxon>Pseudomonadati</taxon>
        <taxon>Pseudomonadota</taxon>
        <taxon>Alphaproteobacteria</taxon>
        <taxon>Rhodobacterales</taxon>
        <taxon>Roseobacteraceae</taxon>
        <taxon>Ruegeria</taxon>
    </lineage>
</organism>
<dbReference type="Pfam" id="PF00005">
    <property type="entry name" value="ABC_tran"/>
    <property type="match status" value="1"/>
</dbReference>
<dbReference type="InterPro" id="IPR013563">
    <property type="entry name" value="Oligopep_ABC_C"/>
</dbReference>
<name>A0ABT0Q877_9RHOB</name>
<protein>
    <submittedName>
        <fullName evidence="7">Dipeptide ABC transporter ATP-binding protein</fullName>
    </submittedName>
</protein>
<dbReference type="SMART" id="SM00382">
    <property type="entry name" value="AAA"/>
    <property type="match status" value="1"/>
</dbReference>
<feature type="domain" description="ABC transporter" evidence="6">
    <location>
        <begin position="11"/>
        <end position="261"/>
    </location>
</feature>
<evidence type="ECO:0000256" key="2">
    <source>
        <dbReference type="ARBA" id="ARBA00005417"/>
    </source>
</evidence>
<sequence length="330" mass="36208">MTAHQPEPLRLHVRDLKKHYPIRTGVFSRVTNHVRAVDGISFDLRAGETLAIVGESGCGKSTAGQTILRLLRPTSGLIELSGEDISDCGERTLRPLRQKMQMIFQDPYASLNPRKTIGAAVAEPLTTHRIASGSELTDRVEQLFEKVGLRPEQMSGYPHQFSGGQRQRVAIARAIAVQPSLVICDEPVSALDISIQAQIINLMMDIQADIDLSLLFISHDLAVVELIADRIAVMYLGVFAEVGTKEEIFRNPQHPYTKALLSAVPLPDPKLRSREKIVLAGDVPSPSNPPSGCRFHTRCPLAKDKCRNIVPPLRTGKTGHAVACHLVEGF</sequence>
<dbReference type="InterPro" id="IPR050319">
    <property type="entry name" value="ABC_transp_ATP-bind"/>
</dbReference>
<gene>
    <name evidence="7" type="ORF">M3P21_21480</name>
</gene>
<dbReference type="NCBIfam" id="NF008453">
    <property type="entry name" value="PRK11308.1"/>
    <property type="match status" value="1"/>
</dbReference>
<comment type="similarity">
    <text evidence="2">Belongs to the ABC transporter superfamily.</text>
</comment>
<evidence type="ECO:0000259" key="6">
    <source>
        <dbReference type="PROSITE" id="PS50893"/>
    </source>
</evidence>
<dbReference type="InterPro" id="IPR027417">
    <property type="entry name" value="P-loop_NTPase"/>
</dbReference>
<dbReference type="InterPro" id="IPR003593">
    <property type="entry name" value="AAA+_ATPase"/>
</dbReference>
<dbReference type="SUPFAM" id="SSF52540">
    <property type="entry name" value="P-loop containing nucleoside triphosphate hydrolases"/>
    <property type="match status" value="1"/>
</dbReference>
<reference evidence="7" key="1">
    <citation type="submission" date="2022-05" db="EMBL/GenBank/DDBJ databases">
        <authorList>
            <person name="Park J.-S."/>
        </authorList>
    </citation>
    <scope>NUCLEOTIDE SEQUENCE</scope>
    <source>
        <strain evidence="7">2012CJ41-6</strain>
    </source>
</reference>
<evidence type="ECO:0000313" key="7">
    <source>
        <dbReference type="EMBL" id="MCL6286086.1"/>
    </source>
</evidence>
<dbReference type="InterPro" id="IPR003439">
    <property type="entry name" value="ABC_transporter-like_ATP-bd"/>
</dbReference>
<dbReference type="PROSITE" id="PS50893">
    <property type="entry name" value="ABC_TRANSPORTER_2"/>
    <property type="match status" value="1"/>
</dbReference>
<dbReference type="GO" id="GO:0005524">
    <property type="term" value="F:ATP binding"/>
    <property type="evidence" value="ECO:0007669"/>
    <property type="project" value="UniProtKB-KW"/>
</dbReference>
<evidence type="ECO:0000256" key="3">
    <source>
        <dbReference type="ARBA" id="ARBA00022448"/>
    </source>
</evidence>
<comment type="caution">
    <text evidence="7">The sequence shown here is derived from an EMBL/GenBank/DDBJ whole genome shotgun (WGS) entry which is preliminary data.</text>
</comment>
<dbReference type="PANTHER" id="PTHR43776:SF7">
    <property type="entry name" value="D,D-DIPEPTIDE TRANSPORT ATP-BINDING PROTEIN DDPF-RELATED"/>
    <property type="match status" value="1"/>
</dbReference>
<keyword evidence="8" id="KW-1185">Reference proteome</keyword>
<dbReference type="NCBIfam" id="TIGR01727">
    <property type="entry name" value="oligo_HPY"/>
    <property type="match status" value="1"/>
</dbReference>
<dbReference type="Proteomes" id="UP001203880">
    <property type="component" value="Unassembled WGS sequence"/>
</dbReference>